<dbReference type="AlphaFoldDB" id="A0A977PTL0"/>
<proteinExistence type="predicted"/>
<protein>
    <submittedName>
        <fullName evidence="1">Uncharacterized protein</fullName>
    </submittedName>
</protein>
<organism evidence="1">
    <name type="scientific">Woronichinia naegeliana WA131</name>
    <dbReference type="NCBI Taxonomy" id="2824559"/>
    <lineage>
        <taxon>Bacteria</taxon>
        <taxon>Bacillati</taxon>
        <taxon>Cyanobacteriota</taxon>
        <taxon>Cyanophyceae</taxon>
        <taxon>Synechococcales</taxon>
        <taxon>Coelosphaeriaceae</taxon>
        <taxon>Woronichinia</taxon>
    </lineage>
</organism>
<gene>
    <name evidence="1" type="ORF">KA717_20675</name>
</gene>
<dbReference type="EMBL" id="CP073041">
    <property type="protein sequence ID" value="UXE58479.1"/>
    <property type="molecule type" value="Genomic_DNA"/>
</dbReference>
<name>A0A977PTL0_9CYAN</name>
<dbReference type="Proteomes" id="UP001065613">
    <property type="component" value="Chromosome"/>
</dbReference>
<reference evidence="1" key="1">
    <citation type="submission" date="2021-04" db="EMBL/GenBank/DDBJ databases">
        <title>Genome sequence of Woronichinia naegeliana from Washington state freshwater lake bloom.</title>
        <authorList>
            <person name="Dreher T.W."/>
        </authorList>
    </citation>
    <scope>NUCLEOTIDE SEQUENCE</scope>
    <source>
        <strain evidence="1">WA131</strain>
    </source>
</reference>
<accession>A0A977PTL0</accession>
<dbReference type="KEGG" id="wna:KA717_20675"/>
<sequence length="376" mass="43298">MVNHNSYPDAFIDKGFPDSKSFCTQFLYSPEFSLYALKSLAVKGKSLPKYELASRLAELIENDTLRAEEVMRSFVTQPRKFLSFKLGSYKKLPELRSANNLLTECCDDGWHGPITNPSKSIAWYIRTKKIPFYERGVYQSQTTSENGGERQVSSTASYSIRWTVIAEVAPHYIALSWNNFSYNVQDRDSSTQFQYWNFIPSFFDEISEKLNAHWEYPLLDDLVLQKIWDKYLLDPHYIWQHLRIRADKKGVALNAHSTGKYDKKTMRGLQALSHQLALTALDSLNVDATPENINNVESSLLRTLIKEWGTKSYEFSLDKGYEEDKCKNQGIFRAHFYFANGVSSSPQDSFRHLNCFINNYGGSSQALQFLLSELGY</sequence>
<evidence type="ECO:0000313" key="1">
    <source>
        <dbReference type="EMBL" id="UXE58479.1"/>
    </source>
</evidence>